<name>A0A834FV57_RHOSS</name>
<dbReference type="SUPFAM" id="SSF56672">
    <property type="entry name" value="DNA/RNA polymerases"/>
    <property type="match status" value="1"/>
</dbReference>
<keyword evidence="3" id="KW-1185">Reference proteome</keyword>
<organism evidence="2 3">
    <name type="scientific">Rhododendron simsii</name>
    <name type="common">Sims's rhododendron</name>
    <dbReference type="NCBI Taxonomy" id="118357"/>
    <lineage>
        <taxon>Eukaryota</taxon>
        <taxon>Viridiplantae</taxon>
        <taxon>Streptophyta</taxon>
        <taxon>Embryophyta</taxon>
        <taxon>Tracheophyta</taxon>
        <taxon>Spermatophyta</taxon>
        <taxon>Magnoliopsida</taxon>
        <taxon>eudicotyledons</taxon>
        <taxon>Gunneridae</taxon>
        <taxon>Pentapetalae</taxon>
        <taxon>asterids</taxon>
        <taxon>Ericales</taxon>
        <taxon>Ericaceae</taxon>
        <taxon>Ericoideae</taxon>
        <taxon>Rhodoreae</taxon>
        <taxon>Rhododendron</taxon>
    </lineage>
</organism>
<dbReference type="InterPro" id="IPR013103">
    <property type="entry name" value="RVT_2"/>
</dbReference>
<dbReference type="Proteomes" id="UP000626092">
    <property type="component" value="Unassembled WGS sequence"/>
</dbReference>
<dbReference type="OrthoDB" id="128382at2759"/>
<feature type="domain" description="Reverse transcriptase Ty1/copia-type" evidence="1">
    <location>
        <begin position="15"/>
        <end position="99"/>
    </location>
</feature>
<gene>
    <name evidence="2" type="ORF">RHSIM_RhsimUnG0156100</name>
</gene>
<proteinExistence type="predicted"/>
<evidence type="ECO:0000259" key="1">
    <source>
        <dbReference type="Pfam" id="PF07727"/>
    </source>
</evidence>
<comment type="caution">
    <text evidence="2">The sequence shown here is derived from an EMBL/GenBank/DDBJ whole genome shotgun (WGS) entry which is preliminary data.</text>
</comment>
<reference evidence="2" key="1">
    <citation type="submission" date="2019-11" db="EMBL/GenBank/DDBJ databases">
        <authorList>
            <person name="Liu Y."/>
            <person name="Hou J."/>
            <person name="Li T.-Q."/>
            <person name="Guan C.-H."/>
            <person name="Wu X."/>
            <person name="Wu H.-Z."/>
            <person name="Ling F."/>
            <person name="Zhang R."/>
            <person name="Shi X.-G."/>
            <person name="Ren J.-P."/>
            <person name="Chen E.-F."/>
            <person name="Sun J.-M."/>
        </authorList>
    </citation>
    <scope>NUCLEOTIDE SEQUENCE</scope>
    <source>
        <strain evidence="2">Adult_tree_wgs_1</strain>
        <tissue evidence="2">Leaves</tissue>
    </source>
</reference>
<sequence>MKHSATRNVIERSSEASRQWFAKFFTALIDDGFIQSKTDYSLFTRSRDQQFTVVLVYVDDIIVTCNNETDIRHLKEFLHHRFHLKDLGLLKYFLGLEVA</sequence>
<dbReference type="InterPro" id="IPR043502">
    <property type="entry name" value="DNA/RNA_pol_sf"/>
</dbReference>
<evidence type="ECO:0000313" key="2">
    <source>
        <dbReference type="EMBL" id="KAF7113146.1"/>
    </source>
</evidence>
<protein>
    <recommendedName>
        <fullName evidence="1">Reverse transcriptase Ty1/copia-type domain-containing protein</fullName>
    </recommendedName>
</protein>
<dbReference type="EMBL" id="WJXA01000342">
    <property type="protein sequence ID" value="KAF7113146.1"/>
    <property type="molecule type" value="Genomic_DNA"/>
</dbReference>
<evidence type="ECO:0000313" key="3">
    <source>
        <dbReference type="Proteomes" id="UP000626092"/>
    </source>
</evidence>
<dbReference type="AlphaFoldDB" id="A0A834FV57"/>
<dbReference type="Pfam" id="PF07727">
    <property type="entry name" value="RVT_2"/>
    <property type="match status" value="1"/>
</dbReference>
<accession>A0A834FV57</accession>